<name>A0A0E9QYP7_ANGAN</name>
<organism evidence="1">
    <name type="scientific">Anguilla anguilla</name>
    <name type="common">European freshwater eel</name>
    <name type="synonym">Muraena anguilla</name>
    <dbReference type="NCBI Taxonomy" id="7936"/>
    <lineage>
        <taxon>Eukaryota</taxon>
        <taxon>Metazoa</taxon>
        <taxon>Chordata</taxon>
        <taxon>Craniata</taxon>
        <taxon>Vertebrata</taxon>
        <taxon>Euteleostomi</taxon>
        <taxon>Actinopterygii</taxon>
        <taxon>Neopterygii</taxon>
        <taxon>Teleostei</taxon>
        <taxon>Anguilliformes</taxon>
        <taxon>Anguillidae</taxon>
        <taxon>Anguilla</taxon>
    </lineage>
</organism>
<protein>
    <submittedName>
        <fullName evidence="1">Uncharacterized protein</fullName>
    </submittedName>
</protein>
<accession>A0A0E9QYP7</accession>
<reference evidence="1" key="2">
    <citation type="journal article" date="2015" name="Fish Shellfish Immunol.">
        <title>Early steps in the European eel (Anguilla anguilla)-Vibrio vulnificus interaction in the gills: Role of the RtxA13 toxin.</title>
        <authorList>
            <person name="Callol A."/>
            <person name="Pajuelo D."/>
            <person name="Ebbesson L."/>
            <person name="Teles M."/>
            <person name="MacKenzie S."/>
            <person name="Amaro C."/>
        </authorList>
    </citation>
    <scope>NUCLEOTIDE SEQUENCE</scope>
</reference>
<sequence>MRYSLSSRFRNQLHR</sequence>
<reference evidence="1" key="1">
    <citation type="submission" date="2014-11" db="EMBL/GenBank/DDBJ databases">
        <authorList>
            <person name="Amaro Gonzalez C."/>
        </authorList>
    </citation>
    <scope>NUCLEOTIDE SEQUENCE</scope>
</reference>
<evidence type="ECO:0000313" key="1">
    <source>
        <dbReference type="EMBL" id="JAH21602.1"/>
    </source>
</evidence>
<proteinExistence type="predicted"/>
<dbReference type="EMBL" id="GBXM01086975">
    <property type="protein sequence ID" value="JAH21602.1"/>
    <property type="molecule type" value="Transcribed_RNA"/>
</dbReference>